<dbReference type="Proteomes" id="UP000441523">
    <property type="component" value="Unassembled WGS sequence"/>
</dbReference>
<keyword evidence="3" id="KW-1185">Reference proteome</keyword>
<organism evidence="2 3">
    <name type="scientific">Methylobacterium planeticum</name>
    <dbReference type="NCBI Taxonomy" id="2615211"/>
    <lineage>
        <taxon>Bacteria</taxon>
        <taxon>Pseudomonadati</taxon>
        <taxon>Pseudomonadota</taxon>
        <taxon>Alphaproteobacteria</taxon>
        <taxon>Hyphomicrobiales</taxon>
        <taxon>Methylobacteriaceae</taxon>
        <taxon>Methylobacterium</taxon>
    </lineage>
</organism>
<evidence type="ECO:0000313" key="2">
    <source>
        <dbReference type="EMBL" id="KAB1069952.1"/>
    </source>
</evidence>
<name>A0A6N6MLU6_9HYPH</name>
<feature type="signal peptide" evidence="1">
    <location>
        <begin position="1"/>
        <end position="26"/>
    </location>
</feature>
<proteinExistence type="predicted"/>
<evidence type="ECO:0000256" key="1">
    <source>
        <dbReference type="SAM" id="SignalP"/>
    </source>
</evidence>
<gene>
    <name evidence="2" type="ORF">F6X51_24250</name>
</gene>
<dbReference type="EMBL" id="VZZJ01000034">
    <property type="protein sequence ID" value="KAB1069952.1"/>
    <property type="molecule type" value="Genomic_DNA"/>
</dbReference>
<dbReference type="RefSeq" id="WP_150966324.1">
    <property type="nucleotide sequence ID" value="NZ_VZZJ01000034.1"/>
</dbReference>
<protein>
    <submittedName>
        <fullName evidence="2">Uncharacterized protein</fullName>
    </submittedName>
</protein>
<feature type="chain" id="PRO_5026808316" evidence="1">
    <location>
        <begin position="27"/>
        <end position="60"/>
    </location>
</feature>
<sequence>MFDTLVRIVVAAGLMLGAAHLPSVTAAAQAAPAGTTRSAAAKVTRAGPPQGAAVVRTCVA</sequence>
<comment type="caution">
    <text evidence="2">The sequence shown here is derived from an EMBL/GenBank/DDBJ whole genome shotgun (WGS) entry which is preliminary data.</text>
</comment>
<accession>A0A6N6MLU6</accession>
<reference evidence="2 3" key="1">
    <citation type="submission" date="2019-09" db="EMBL/GenBank/DDBJ databases">
        <title>YIM 132548 draft genome.</title>
        <authorList>
            <person name="Jiang L."/>
        </authorList>
    </citation>
    <scope>NUCLEOTIDE SEQUENCE [LARGE SCALE GENOMIC DNA]</scope>
    <source>
        <strain evidence="2 3">YIM 132548</strain>
    </source>
</reference>
<keyword evidence="1" id="KW-0732">Signal</keyword>
<evidence type="ECO:0000313" key="3">
    <source>
        <dbReference type="Proteomes" id="UP000441523"/>
    </source>
</evidence>
<dbReference type="AlphaFoldDB" id="A0A6N6MLU6"/>